<evidence type="ECO:0000256" key="1">
    <source>
        <dbReference type="SAM" id="Phobius"/>
    </source>
</evidence>
<feature type="transmembrane region" description="Helical" evidence="1">
    <location>
        <begin position="372"/>
        <end position="391"/>
    </location>
</feature>
<dbReference type="RefSeq" id="WP_157568490.1">
    <property type="nucleotide sequence ID" value="NZ_WQKZ01000005.1"/>
</dbReference>
<sequence length="464" mass="49046">MKHPPGLSVGKLPLSSNGLWRLPAAVWLALLLAHALAGTYALRTGRYTFPDSGRYRQVAQNLGQHGQLYARPLPPYPPTGQDVQEFTIRPPGYPLLVLAVGAPVGILLLQNLLSLGALAVVLRGWAAARARPPSSPEWAVALALALSFPAQLIYANVVMSEIPLQAVLLGGVGLAAAFARTGRARYLAGVATALVAAWLLKPVLAPFTLVFLGISSWLAWQRRRPILALFGALPLLLALAYMGWNAQRTGYFHFSSIAEINLLHYNAAGVLRQAQGPAAEATWVARTLRAANAAPTFAARQRLIDAAAGAVLRRYPLLYAGQHALGMATFFLDPGRFDASVFLGQTQAAGLLNQLRGGGAAGLLGALAQQPWGLLALLLITAVANVLRLALAVRGLRTASAHAPTSPDWLGFATPAGRWVAAGLLLYLAVLTGPLGAARFLVPGWPLLLALALRGLPDAKPARY</sequence>
<reference evidence="2 3" key="1">
    <citation type="submission" date="2019-12" db="EMBL/GenBank/DDBJ databases">
        <title>Hymenobacter sp. HMF4947 Genome sequencing and assembly.</title>
        <authorList>
            <person name="Kang H."/>
            <person name="Cha I."/>
            <person name="Kim H."/>
            <person name="Joh K."/>
        </authorList>
    </citation>
    <scope>NUCLEOTIDE SEQUENCE [LARGE SCALE GENOMIC DNA]</scope>
    <source>
        <strain evidence="2 3">HMF4947</strain>
    </source>
</reference>
<keyword evidence="1" id="KW-0812">Transmembrane</keyword>
<feature type="transmembrane region" description="Helical" evidence="1">
    <location>
        <begin position="412"/>
        <end position="430"/>
    </location>
</feature>
<evidence type="ECO:0000313" key="3">
    <source>
        <dbReference type="Proteomes" id="UP000441336"/>
    </source>
</evidence>
<feature type="transmembrane region" description="Helical" evidence="1">
    <location>
        <begin position="20"/>
        <end position="42"/>
    </location>
</feature>
<proteinExistence type="predicted"/>
<evidence type="ECO:0008006" key="4">
    <source>
        <dbReference type="Google" id="ProtNLM"/>
    </source>
</evidence>
<dbReference type="AlphaFoldDB" id="A0A7K1TJ37"/>
<keyword evidence="1" id="KW-1133">Transmembrane helix</keyword>
<keyword evidence="1" id="KW-0472">Membrane</keyword>
<name>A0A7K1TJ37_9BACT</name>
<comment type="caution">
    <text evidence="2">The sequence shown here is derived from an EMBL/GenBank/DDBJ whole genome shotgun (WGS) entry which is preliminary data.</text>
</comment>
<feature type="transmembrane region" description="Helical" evidence="1">
    <location>
        <begin position="226"/>
        <end position="244"/>
    </location>
</feature>
<feature type="transmembrane region" description="Helical" evidence="1">
    <location>
        <begin position="162"/>
        <end position="180"/>
    </location>
</feature>
<gene>
    <name evidence="2" type="ORF">GO988_18905</name>
</gene>
<organism evidence="2 3">
    <name type="scientific">Hymenobacter ginkgonis</name>
    <dbReference type="NCBI Taxonomy" id="2682976"/>
    <lineage>
        <taxon>Bacteria</taxon>
        <taxon>Pseudomonadati</taxon>
        <taxon>Bacteroidota</taxon>
        <taxon>Cytophagia</taxon>
        <taxon>Cytophagales</taxon>
        <taxon>Hymenobacteraceae</taxon>
        <taxon>Hymenobacter</taxon>
    </lineage>
</organism>
<accession>A0A7K1TJ37</accession>
<protein>
    <recommendedName>
        <fullName evidence="4">Glycosyltransferase RgtA/B/C/D-like domain-containing protein</fullName>
    </recommendedName>
</protein>
<evidence type="ECO:0000313" key="2">
    <source>
        <dbReference type="EMBL" id="MVN78405.1"/>
    </source>
</evidence>
<feature type="transmembrane region" description="Helical" evidence="1">
    <location>
        <begin position="95"/>
        <end position="126"/>
    </location>
</feature>
<feature type="transmembrane region" description="Helical" evidence="1">
    <location>
        <begin position="186"/>
        <end position="214"/>
    </location>
</feature>
<feature type="transmembrane region" description="Helical" evidence="1">
    <location>
        <begin position="138"/>
        <end position="155"/>
    </location>
</feature>
<keyword evidence="3" id="KW-1185">Reference proteome</keyword>
<dbReference type="EMBL" id="WQKZ01000005">
    <property type="protein sequence ID" value="MVN78405.1"/>
    <property type="molecule type" value="Genomic_DNA"/>
</dbReference>
<dbReference type="Proteomes" id="UP000441336">
    <property type="component" value="Unassembled WGS sequence"/>
</dbReference>